<feature type="region of interest" description="Disordered" evidence="1">
    <location>
        <begin position="186"/>
        <end position="236"/>
    </location>
</feature>
<gene>
    <name evidence="2" type="ORF">PLEPLA_LOCUS42595</name>
</gene>
<accession>A0A9N7Z418</accession>
<dbReference type="Proteomes" id="UP001153269">
    <property type="component" value="Unassembled WGS sequence"/>
</dbReference>
<dbReference type="AlphaFoldDB" id="A0A9N7Z418"/>
<reference evidence="2" key="1">
    <citation type="submission" date="2020-03" db="EMBL/GenBank/DDBJ databases">
        <authorList>
            <person name="Weist P."/>
        </authorList>
    </citation>
    <scope>NUCLEOTIDE SEQUENCE</scope>
</reference>
<sequence>MIQITDLTQRCLNHTFDSAAAATDCPAVSRFKGGSWYSTITRSSSNPGEAPEAVTVTCEDHHHLAYNQRGEMRSLCEQSGGCSHEDLRFRLSCIQSNGANIARASPDVETEHLKRRVDVWSTNIAAAPQALFGPVRSGGGGVRQLRPASFPEPAGESQGAFPIGGVSKRRRGLSLQSNQNKLDVCTETSVTRVREQSRSSTEWSHRPRPEPPAETRQGLSGGLWFPASRKSPCNSF</sequence>
<protein>
    <submittedName>
        <fullName evidence="2">Uncharacterized protein</fullName>
    </submittedName>
</protein>
<keyword evidence="3" id="KW-1185">Reference proteome</keyword>
<organism evidence="2 3">
    <name type="scientific">Pleuronectes platessa</name>
    <name type="common">European plaice</name>
    <dbReference type="NCBI Taxonomy" id="8262"/>
    <lineage>
        <taxon>Eukaryota</taxon>
        <taxon>Metazoa</taxon>
        <taxon>Chordata</taxon>
        <taxon>Craniata</taxon>
        <taxon>Vertebrata</taxon>
        <taxon>Euteleostomi</taxon>
        <taxon>Actinopterygii</taxon>
        <taxon>Neopterygii</taxon>
        <taxon>Teleostei</taxon>
        <taxon>Neoteleostei</taxon>
        <taxon>Acanthomorphata</taxon>
        <taxon>Carangaria</taxon>
        <taxon>Pleuronectiformes</taxon>
        <taxon>Pleuronectoidei</taxon>
        <taxon>Pleuronectidae</taxon>
        <taxon>Pleuronectes</taxon>
    </lineage>
</organism>
<feature type="compositionally biased region" description="Basic and acidic residues" evidence="1">
    <location>
        <begin position="192"/>
        <end position="213"/>
    </location>
</feature>
<name>A0A9N7Z418_PLEPL</name>
<comment type="caution">
    <text evidence="2">The sequence shown here is derived from an EMBL/GenBank/DDBJ whole genome shotgun (WGS) entry which is preliminary data.</text>
</comment>
<evidence type="ECO:0000256" key="1">
    <source>
        <dbReference type="SAM" id="MobiDB-lite"/>
    </source>
</evidence>
<evidence type="ECO:0000313" key="2">
    <source>
        <dbReference type="EMBL" id="CAB1454828.1"/>
    </source>
</evidence>
<dbReference type="EMBL" id="CADEAL010004227">
    <property type="protein sequence ID" value="CAB1454828.1"/>
    <property type="molecule type" value="Genomic_DNA"/>
</dbReference>
<evidence type="ECO:0000313" key="3">
    <source>
        <dbReference type="Proteomes" id="UP001153269"/>
    </source>
</evidence>
<proteinExistence type="predicted"/>